<proteinExistence type="predicted"/>
<dbReference type="AlphaFoldDB" id="A0A8D8Z7K8"/>
<evidence type="ECO:0000313" key="2">
    <source>
        <dbReference type="EMBL" id="CAG6742400.1"/>
    </source>
</evidence>
<reference evidence="2" key="1">
    <citation type="submission" date="2021-05" db="EMBL/GenBank/DDBJ databases">
        <authorList>
            <person name="Alioto T."/>
            <person name="Alioto T."/>
            <person name="Gomez Garrido J."/>
        </authorList>
    </citation>
    <scope>NUCLEOTIDE SEQUENCE</scope>
</reference>
<dbReference type="EMBL" id="HBUF01435285">
    <property type="protein sequence ID" value="CAG6742400.1"/>
    <property type="molecule type" value="Transcribed_RNA"/>
</dbReference>
<accession>A0A8D8Z7K8</accession>
<organism evidence="2">
    <name type="scientific">Cacopsylla melanoneura</name>
    <dbReference type="NCBI Taxonomy" id="428564"/>
    <lineage>
        <taxon>Eukaryota</taxon>
        <taxon>Metazoa</taxon>
        <taxon>Ecdysozoa</taxon>
        <taxon>Arthropoda</taxon>
        <taxon>Hexapoda</taxon>
        <taxon>Insecta</taxon>
        <taxon>Pterygota</taxon>
        <taxon>Neoptera</taxon>
        <taxon>Paraneoptera</taxon>
        <taxon>Hemiptera</taxon>
        <taxon>Sternorrhyncha</taxon>
        <taxon>Psylloidea</taxon>
        <taxon>Psyllidae</taxon>
        <taxon>Psyllinae</taxon>
        <taxon>Cacopsylla</taxon>
    </lineage>
</organism>
<name>A0A8D8Z7K8_9HEMI</name>
<feature type="transmembrane region" description="Helical" evidence="1">
    <location>
        <begin position="33"/>
        <end position="60"/>
    </location>
</feature>
<keyword evidence="1" id="KW-1133">Transmembrane helix</keyword>
<sequence length="101" mass="11302">MRLHIVGLRSGPKSGKYSHTSIFSSGRQHLQQICLQCLCIICIVQLLAVGVGELACITVYDSLPRWQCVYTIHPACFVHWHVGTIPTSPIYTPGYLFIVLF</sequence>
<evidence type="ECO:0000256" key="1">
    <source>
        <dbReference type="SAM" id="Phobius"/>
    </source>
</evidence>
<keyword evidence="1" id="KW-0812">Transmembrane</keyword>
<keyword evidence="1" id="KW-0472">Membrane</keyword>
<protein>
    <submittedName>
        <fullName evidence="2">Uncharacterized protein</fullName>
    </submittedName>
</protein>